<dbReference type="OrthoDB" id="957078at2"/>
<organism evidence="2 3">
    <name type="scientific">Emticicia agri</name>
    <dbReference type="NCBI Taxonomy" id="2492393"/>
    <lineage>
        <taxon>Bacteria</taxon>
        <taxon>Pseudomonadati</taxon>
        <taxon>Bacteroidota</taxon>
        <taxon>Cytophagia</taxon>
        <taxon>Cytophagales</taxon>
        <taxon>Leadbetterellaceae</taxon>
        <taxon>Emticicia</taxon>
    </lineage>
</organism>
<proteinExistence type="predicted"/>
<reference evidence="2 3" key="1">
    <citation type="submission" date="2019-02" db="EMBL/GenBank/DDBJ databases">
        <title>Bacterial novel species Emticicia sp. 17J42-9 isolated from soil.</title>
        <authorList>
            <person name="Jung H.-Y."/>
        </authorList>
    </citation>
    <scope>NUCLEOTIDE SEQUENCE [LARGE SCALE GENOMIC DNA]</scope>
    <source>
        <strain evidence="2 3">17J42-9</strain>
    </source>
</reference>
<keyword evidence="3" id="KW-1185">Reference proteome</keyword>
<keyword evidence="1" id="KW-1133">Transmembrane helix</keyword>
<gene>
    <name evidence="2" type="ORF">EWM59_24675</name>
</gene>
<dbReference type="AlphaFoldDB" id="A0A4V1ZCK0"/>
<sequence length="234" mass="26795">MTPEEKNIKNKIDNLSDIDVFFNDSQLWERVEAGLDQQEVRISVSVWYWVAASVVLVGLSFYFFLYPATTPPLTHTVIKNTATSIPQSRTEITSQTKPDTPKNGVSKKAIITPMPIQDSIQPDEVQEKMLITEVTPLNSISKTLETENSKDLRKYPVAFKAQRVTTLELPLIPDEMMARESFARRALRQIKNLNTEGKIDLRELNIEPRNVWAYLERSFFHDTTKITTPKSLKP</sequence>
<name>A0A4V1ZCK0_9BACT</name>
<evidence type="ECO:0000256" key="1">
    <source>
        <dbReference type="SAM" id="Phobius"/>
    </source>
</evidence>
<protein>
    <submittedName>
        <fullName evidence="2">Uncharacterized protein</fullName>
    </submittedName>
</protein>
<evidence type="ECO:0000313" key="3">
    <source>
        <dbReference type="Proteomes" id="UP000293162"/>
    </source>
</evidence>
<accession>A0A4V1ZCK0</accession>
<feature type="transmembrane region" description="Helical" evidence="1">
    <location>
        <begin position="46"/>
        <end position="65"/>
    </location>
</feature>
<comment type="caution">
    <text evidence="2">The sequence shown here is derived from an EMBL/GenBank/DDBJ whole genome shotgun (WGS) entry which is preliminary data.</text>
</comment>
<dbReference type="RefSeq" id="WP_130023912.1">
    <property type="nucleotide sequence ID" value="NZ_SEWF01000065.1"/>
</dbReference>
<dbReference type="EMBL" id="SEWF01000065">
    <property type="protein sequence ID" value="RYU92930.1"/>
    <property type="molecule type" value="Genomic_DNA"/>
</dbReference>
<dbReference type="Proteomes" id="UP000293162">
    <property type="component" value="Unassembled WGS sequence"/>
</dbReference>
<keyword evidence="1" id="KW-0812">Transmembrane</keyword>
<evidence type="ECO:0000313" key="2">
    <source>
        <dbReference type="EMBL" id="RYU92930.1"/>
    </source>
</evidence>
<keyword evidence="1" id="KW-0472">Membrane</keyword>